<proteinExistence type="predicted"/>
<gene>
    <name evidence="2" type="ORF">KSP40_PGU017112</name>
</gene>
<protein>
    <submittedName>
        <fullName evidence="2">Uncharacterized protein</fullName>
    </submittedName>
</protein>
<reference evidence="2 3" key="1">
    <citation type="journal article" date="2022" name="Nat. Plants">
        <title>Genomes of leafy and leafless Platanthera orchids illuminate the evolution of mycoheterotrophy.</title>
        <authorList>
            <person name="Li M.H."/>
            <person name="Liu K.W."/>
            <person name="Li Z."/>
            <person name="Lu H.C."/>
            <person name="Ye Q.L."/>
            <person name="Zhang D."/>
            <person name="Wang J.Y."/>
            <person name="Li Y.F."/>
            <person name="Zhong Z.M."/>
            <person name="Liu X."/>
            <person name="Yu X."/>
            <person name="Liu D.K."/>
            <person name="Tu X.D."/>
            <person name="Liu B."/>
            <person name="Hao Y."/>
            <person name="Liao X.Y."/>
            <person name="Jiang Y.T."/>
            <person name="Sun W.H."/>
            <person name="Chen J."/>
            <person name="Chen Y.Q."/>
            <person name="Ai Y."/>
            <person name="Zhai J.W."/>
            <person name="Wu S.S."/>
            <person name="Zhou Z."/>
            <person name="Hsiao Y.Y."/>
            <person name="Wu W.L."/>
            <person name="Chen Y.Y."/>
            <person name="Lin Y.F."/>
            <person name="Hsu J.L."/>
            <person name="Li C.Y."/>
            <person name="Wang Z.W."/>
            <person name="Zhao X."/>
            <person name="Zhong W.Y."/>
            <person name="Ma X.K."/>
            <person name="Ma L."/>
            <person name="Huang J."/>
            <person name="Chen G.Z."/>
            <person name="Huang M.Z."/>
            <person name="Huang L."/>
            <person name="Peng D.H."/>
            <person name="Luo Y.B."/>
            <person name="Zou S.Q."/>
            <person name="Chen S.P."/>
            <person name="Lan S."/>
            <person name="Tsai W.C."/>
            <person name="Van de Peer Y."/>
            <person name="Liu Z.J."/>
        </authorList>
    </citation>
    <scope>NUCLEOTIDE SEQUENCE [LARGE SCALE GENOMIC DNA]</scope>
    <source>
        <strain evidence="2">Lor288</strain>
    </source>
</reference>
<feature type="compositionally biased region" description="Basic residues" evidence="1">
    <location>
        <begin position="24"/>
        <end position="35"/>
    </location>
</feature>
<dbReference type="Proteomes" id="UP001412067">
    <property type="component" value="Unassembled WGS sequence"/>
</dbReference>
<dbReference type="EMBL" id="JBBWWR010000016">
    <property type="protein sequence ID" value="KAK8947741.1"/>
    <property type="molecule type" value="Genomic_DNA"/>
</dbReference>
<comment type="caution">
    <text evidence="2">The sequence shown here is derived from an EMBL/GenBank/DDBJ whole genome shotgun (WGS) entry which is preliminary data.</text>
</comment>
<evidence type="ECO:0000256" key="1">
    <source>
        <dbReference type="SAM" id="MobiDB-lite"/>
    </source>
</evidence>
<name>A0ABR2LQN8_9ASPA</name>
<accession>A0ABR2LQN8</accession>
<keyword evidence="3" id="KW-1185">Reference proteome</keyword>
<feature type="region of interest" description="Disordered" evidence="1">
    <location>
        <begin position="1"/>
        <end position="53"/>
    </location>
</feature>
<evidence type="ECO:0000313" key="2">
    <source>
        <dbReference type="EMBL" id="KAK8947741.1"/>
    </source>
</evidence>
<sequence>MSSQVKGIHPSGNMSTREHAGSHSIHRTPAARKTRRLETSPHSFNATGPSERLNPLGRALAITLSPGIPTSTSRQGSRHGPFGKTLGRSHPTSADGSETTPPVGRAGSCTKLPKPIHRHGNPSQLQSRNPPLLHLARWRWSKAIDWKGMAKLIVADEARKEFANLCHTFDEVNQQLQTKLNQVFSYPESRVSLLLKFLQWV</sequence>
<evidence type="ECO:0000313" key="3">
    <source>
        <dbReference type="Proteomes" id="UP001412067"/>
    </source>
</evidence>
<feature type="region of interest" description="Disordered" evidence="1">
    <location>
        <begin position="66"/>
        <end position="128"/>
    </location>
</feature>
<organism evidence="2 3">
    <name type="scientific">Platanthera guangdongensis</name>
    <dbReference type="NCBI Taxonomy" id="2320717"/>
    <lineage>
        <taxon>Eukaryota</taxon>
        <taxon>Viridiplantae</taxon>
        <taxon>Streptophyta</taxon>
        <taxon>Embryophyta</taxon>
        <taxon>Tracheophyta</taxon>
        <taxon>Spermatophyta</taxon>
        <taxon>Magnoliopsida</taxon>
        <taxon>Liliopsida</taxon>
        <taxon>Asparagales</taxon>
        <taxon>Orchidaceae</taxon>
        <taxon>Orchidoideae</taxon>
        <taxon>Orchideae</taxon>
        <taxon>Orchidinae</taxon>
        <taxon>Platanthera</taxon>
    </lineage>
</organism>
<feature type="compositionally biased region" description="Polar residues" evidence="1">
    <location>
        <begin position="90"/>
        <end position="100"/>
    </location>
</feature>